<dbReference type="NCBIfam" id="NF004315">
    <property type="entry name" value="PRK05710.1-4"/>
    <property type="match status" value="1"/>
</dbReference>
<keyword evidence="2 7" id="KW-0479">Metal-binding</keyword>
<dbReference type="RefSeq" id="WP_099263619.1">
    <property type="nucleotide sequence ID" value="NZ_NIZW01000029.1"/>
</dbReference>
<dbReference type="EC" id="6.1.1.-" evidence="7"/>
<dbReference type="GO" id="GO:0008270">
    <property type="term" value="F:zinc ion binding"/>
    <property type="evidence" value="ECO:0007669"/>
    <property type="project" value="UniProtKB-UniRule"/>
</dbReference>
<feature type="binding site" evidence="7">
    <location>
        <position position="254"/>
    </location>
    <ligand>
        <name>ATP</name>
        <dbReference type="ChEBI" id="CHEBI:30616"/>
    </ligand>
</feature>
<protein>
    <recommendedName>
        <fullName evidence="7">Glutamyl-Q tRNA(Asp) synthetase</fullName>
        <shortName evidence="7">Glu-Q-RSs</shortName>
        <ecNumber evidence="7">6.1.1.-</ecNumber>
    </recommendedName>
</protein>
<evidence type="ECO:0000256" key="7">
    <source>
        <dbReference type="HAMAP-Rule" id="MF_01428"/>
    </source>
</evidence>
<feature type="domain" description="Glutamyl/glutaminyl-tRNA synthetase class Ib catalytic" evidence="9">
    <location>
        <begin position="6"/>
        <end position="279"/>
    </location>
</feature>
<reference evidence="10 11" key="1">
    <citation type="submission" date="2017-06" db="EMBL/GenBank/DDBJ databases">
        <title>Description of Rhodopirellula bahusiensis sp. nov.</title>
        <authorList>
            <person name="Kizina J."/>
            <person name="Harder J."/>
        </authorList>
    </citation>
    <scope>NUCLEOTIDE SEQUENCE [LARGE SCALE GENOMIC DNA]</scope>
    <source>
        <strain evidence="10 11">SWK21</strain>
    </source>
</reference>
<organism evidence="10 11">
    <name type="scientific">Rhodopirellula bahusiensis</name>
    <dbReference type="NCBI Taxonomy" id="2014065"/>
    <lineage>
        <taxon>Bacteria</taxon>
        <taxon>Pseudomonadati</taxon>
        <taxon>Planctomycetota</taxon>
        <taxon>Planctomycetia</taxon>
        <taxon>Pirellulales</taxon>
        <taxon>Pirellulaceae</taxon>
        <taxon>Rhodopirellula</taxon>
    </lineage>
</organism>
<evidence type="ECO:0000313" key="11">
    <source>
        <dbReference type="Proteomes" id="UP000225740"/>
    </source>
</evidence>
<feature type="binding site" evidence="7">
    <location>
        <begin position="7"/>
        <end position="11"/>
    </location>
    <ligand>
        <name>L-glutamate</name>
        <dbReference type="ChEBI" id="CHEBI:29985"/>
    </ligand>
</feature>
<dbReference type="HAMAP" id="MF_01428">
    <property type="entry name" value="Glu_Q_tRNA_synth"/>
    <property type="match status" value="1"/>
</dbReference>
<evidence type="ECO:0000256" key="8">
    <source>
        <dbReference type="RuleBase" id="RU363037"/>
    </source>
</evidence>
<dbReference type="InterPro" id="IPR049940">
    <property type="entry name" value="GluQ/Sye"/>
</dbReference>
<name>A0A2G1VZR6_9BACT</name>
<dbReference type="InterPro" id="IPR020058">
    <property type="entry name" value="Glu/Gln-tRNA-synth_Ib_cat-dom"/>
</dbReference>
<evidence type="ECO:0000313" key="10">
    <source>
        <dbReference type="EMBL" id="PHQ32286.1"/>
    </source>
</evidence>
<dbReference type="InterPro" id="IPR014729">
    <property type="entry name" value="Rossmann-like_a/b/a_fold"/>
</dbReference>
<comment type="similarity">
    <text evidence="7">Belongs to the class-I aminoacyl-tRNA synthetase family. GluQ subfamily.</text>
</comment>
<dbReference type="GO" id="GO:0004818">
    <property type="term" value="F:glutamate-tRNA ligase activity"/>
    <property type="evidence" value="ECO:0007669"/>
    <property type="project" value="TreeGrafter"/>
</dbReference>
<feature type="binding site" evidence="7">
    <location>
        <position position="213"/>
    </location>
    <ligand>
        <name>L-glutamate</name>
        <dbReference type="ChEBI" id="CHEBI:29985"/>
    </ligand>
</feature>
<keyword evidence="3 7" id="KW-0547">Nucleotide-binding</keyword>
<dbReference type="GeneID" id="90611435"/>
<dbReference type="GO" id="GO:0005829">
    <property type="term" value="C:cytosol"/>
    <property type="evidence" value="ECO:0007669"/>
    <property type="project" value="TreeGrafter"/>
</dbReference>
<feature type="binding site" evidence="7">
    <location>
        <position position="99"/>
    </location>
    <ligand>
        <name>Zn(2+)</name>
        <dbReference type="ChEBI" id="CHEBI:29105"/>
    </ligand>
</feature>
<dbReference type="SUPFAM" id="SSF52374">
    <property type="entry name" value="Nucleotidylyl transferase"/>
    <property type="match status" value="1"/>
</dbReference>
<dbReference type="PRINTS" id="PR00987">
    <property type="entry name" value="TRNASYNTHGLU"/>
</dbReference>
<keyword evidence="4 7" id="KW-0862">Zinc</keyword>
<feature type="binding site" evidence="7">
    <location>
        <position position="195"/>
    </location>
    <ligand>
        <name>L-glutamate</name>
        <dbReference type="ChEBI" id="CHEBI:29985"/>
    </ligand>
</feature>
<dbReference type="InterPro" id="IPR022380">
    <property type="entry name" value="Glu-Q_tRNA(Asp)_Synthase"/>
</dbReference>
<keyword evidence="5 7" id="KW-0067">ATP-binding</keyword>
<evidence type="ECO:0000256" key="1">
    <source>
        <dbReference type="ARBA" id="ARBA00022598"/>
    </source>
</evidence>
<proteinExistence type="inferred from homology"/>
<comment type="cofactor">
    <cofactor evidence="7">
        <name>Zn(2+)</name>
        <dbReference type="ChEBI" id="CHEBI:29105"/>
    </cofactor>
    <text evidence="7">Binds 1 zinc ion per subunit.</text>
</comment>
<dbReference type="Proteomes" id="UP000225740">
    <property type="component" value="Unassembled WGS sequence"/>
</dbReference>
<gene>
    <name evidence="7" type="primary">gluQ</name>
    <name evidence="10" type="ORF">CEE69_26410</name>
</gene>
<dbReference type="AlphaFoldDB" id="A0A2G1VZR6"/>
<keyword evidence="11" id="KW-1185">Reference proteome</keyword>
<feature type="short sequence motif" description="'HIGH' region" evidence="7">
    <location>
        <begin position="10"/>
        <end position="20"/>
    </location>
</feature>
<feature type="short sequence motif" description="'KMSKS' region" evidence="7">
    <location>
        <begin position="251"/>
        <end position="255"/>
    </location>
</feature>
<dbReference type="GO" id="GO:0006424">
    <property type="term" value="P:glutamyl-tRNA aminoacylation"/>
    <property type="evidence" value="ECO:0007669"/>
    <property type="project" value="InterPro"/>
</dbReference>
<feature type="binding site" evidence="7">
    <location>
        <position position="132"/>
    </location>
    <ligand>
        <name>Zn(2+)</name>
        <dbReference type="ChEBI" id="CHEBI:29105"/>
    </ligand>
</feature>
<dbReference type="GO" id="GO:0005524">
    <property type="term" value="F:ATP binding"/>
    <property type="evidence" value="ECO:0007669"/>
    <property type="project" value="UniProtKB-KW"/>
</dbReference>
<sequence length="328" mass="36521">MSSAVCRLAPSPTGAQHLGNARTFLIAYWSARSQNARLILRIEDIDSPRIKPWATEQAITDLRWLGMDWDGDPIIQTERSPLYDQAREQLLRAGRVYPCSCTRRDIEAAASAPHESTASGWTPDAPVYPGTCAGWKNGDPLPEDKPFCFRFRMQATPDGFFDRVHGEVTCDPIRDIGDFPITRKAETAADCLAAYQLAVVIDDIDAGVTEVVRGDDLILSTFRQLQLYEALGHSPPSHAHVPLVTGTDGRRLAKRHGDTRLSHFREQGMTPETIVRWAAKTSGLCPDSDDSLKDMTLDQIHQKLIGQFDWVRIHRQPTIVDDFGSSEA</sequence>
<evidence type="ECO:0000259" key="9">
    <source>
        <dbReference type="Pfam" id="PF00749"/>
    </source>
</evidence>
<dbReference type="GO" id="GO:0006400">
    <property type="term" value="P:tRNA modification"/>
    <property type="evidence" value="ECO:0007669"/>
    <property type="project" value="InterPro"/>
</dbReference>
<dbReference type="Pfam" id="PF00749">
    <property type="entry name" value="tRNA-synt_1c"/>
    <property type="match status" value="1"/>
</dbReference>
<feature type="binding site" evidence="7">
    <location>
        <position position="101"/>
    </location>
    <ligand>
        <name>Zn(2+)</name>
        <dbReference type="ChEBI" id="CHEBI:29105"/>
    </ligand>
</feature>
<evidence type="ECO:0000256" key="3">
    <source>
        <dbReference type="ARBA" id="ARBA00022741"/>
    </source>
</evidence>
<keyword evidence="6 7" id="KW-0030">Aminoacyl-tRNA synthetase</keyword>
<keyword evidence="8" id="KW-0648">Protein biosynthesis</keyword>
<comment type="caution">
    <text evidence="10">The sequence shown here is derived from an EMBL/GenBank/DDBJ whole genome shotgun (WGS) entry which is preliminary data.</text>
</comment>
<evidence type="ECO:0000256" key="4">
    <source>
        <dbReference type="ARBA" id="ARBA00022833"/>
    </source>
</evidence>
<comment type="function">
    <text evidence="7">Catalyzes the tRNA-independent activation of glutamate in presence of ATP and the subsequent transfer of glutamate onto a tRNA(Asp). Glutamate is transferred on the 2-amino-5-(4,5-dihydroxy-2-cyclopenten-1-yl) moiety of the queuosine in the wobble position of the QUC anticodon.</text>
</comment>
<evidence type="ECO:0000256" key="6">
    <source>
        <dbReference type="ARBA" id="ARBA00023146"/>
    </source>
</evidence>
<dbReference type="InterPro" id="IPR000924">
    <property type="entry name" value="Glu/Gln-tRNA-synth"/>
</dbReference>
<dbReference type="PANTHER" id="PTHR43311:SF1">
    <property type="entry name" value="GLUTAMYL-Q TRNA(ASP) SYNTHETASE"/>
    <property type="match status" value="1"/>
</dbReference>
<accession>A0A2G1VZR6</accession>
<dbReference type="PANTHER" id="PTHR43311">
    <property type="entry name" value="GLUTAMATE--TRNA LIGASE"/>
    <property type="match status" value="1"/>
</dbReference>
<evidence type="ECO:0000256" key="5">
    <source>
        <dbReference type="ARBA" id="ARBA00022840"/>
    </source>
</evidence>
<feature type="binding site" evidence="7">
    <location>
        <position position="128"/>
    </location>
    <ligand>
        <name>Zn(2+)</name>
        <dbReference type="ChEBI" id="CHEBI:29105"/>
    </ligand>
</feature>
<dbReference type="EMBL" id="NIZW01000029">
    <property type="protein sequence ID" value="PHQ32286.1"/>
    <property type="molecule type" value="Genomic_DNA"/>
</dbReference>
<evidence type="ECO:0000256" key="2">
    <source>
        <dbReference type="ARBA" id="ARBA00022723"/>
    </source>
</evidence>
<dbReference type="Gene3D" id="3.40.50.620">
    <property type="entry name" value="HUPs"/>
    <property type="match status" value="1"/>
</dbReference>
<dbReference type="OrthoDB" id="9807503at2"/>
<feature type="binding site" evidence="7">
    <location>
        <position position="43"/>
    </location>
    <ligand>
        <name>L-glutamate</name>
        <dbReference type="ChEBI" id="CHEBI:29985"/>
    </ligand>
</feature>
<keyword evidence="1 7" id="KW-0436">Ligase</keyword>